<feature type="domain" description="RsdA/BaiN/AoA(So)-like insert" evidence="5">
    <location>
        <begin position="185"/>
        <end position="358"/>
    </location>
</feature>
<comment type="caution">
    <text evidence="6">The sequence shown here is derived from an EMBL/GenBank/DDBJ whole genome shotgun (WGS) entry which is preliminary data.</text>
</comment>
<evidence type="ECO:0000256" key="2">
    <source>
        <dbReference type="ARBA" id="ARBA00022630"/>
    </source>
</evidence>
<protein>
    <submittedName>
        <fullName evidence="6">NAD(P)/FAD-dependent oxidoreductase</fullName>
    </submittedName>
</protein>
<organism evidence="6 7">
    <name type="scientific">Leeuwenhoekiella parthenopeia</name>
    <dbReference type="NCBI Taxonomy" id="2890320"/>
    <lineage>
        <taxon>Bacteria</taxon>
        <taxon>Pseudomonadati</taxon>
        <taxon>Bacteroidota</taxon>
        <taxon>Flavobacteriia</taxon>
        <taxon>Flavobacteriales</taxon>
        <taxon>Flavobacteriaceae</taxon>
        <taxon>Leeuwenhoekiella</taxon>
    </lineage>
</organism>
<accession>A0ABS8GSY8</accession>
<dbReference type="SUPFAM" id="SSF51905">
    <property type="entry name" value="FAD/NAD(P)-binding domain"/>
    <property type="match status" value="1"/>
</dbReference>
<dbReference type="PANTHER" id="PTHR42887">
    <property type="entry name" value="OS12G0638800 PROTEIN"/>
    <property type="match status" value="1"/>
</dbReference>
<dbReference type="InterPro" id="IPR057661">
    <property type="entry name" value="RsdA/BaiN/AoA(So)_Rossmann"/>
</dbReference>
<dbReference type="Proteomes" id="UP001197770">
    <property type="component" value="Unassembled WGS sequence"/>
</dbReference>
<dbReference type="InterPro" id="IPR023166">
    <property type="entry name" value="BaiN-like_dom_sf"/>
</dbReference>
<evidence type="ECO:0000259" key="4">
    <source>
        <dbReference type="Pfam" id="PF03486"/>
    </source>
</evidence>
<evidence type="ECO:0000256" key="1">
    <source>
        <dbReference type="ARBA" id="ARBA00001974"/>
    </source>
</evidence>
<dbReference type="Gene3D" id="2.40.30.10">
    <property type="entry name" value="Translation factors"/>
    <property type="match status" value="1"/>
</dbReference>
<keyword evidence="2" id="KW-0285">Flavoprotein</keyword>
<dbReference type="RefSeq" id="WP_228229987.1">
    <property type="nucleotide sequence ID" value="NZ_JAJGMW010000010.1"/>
</dbReference>
<dbReference type="Gene3D" id="3.50.50.60">
    <property type="entry name" value="FAD/NAD(P)-binding domain"/>
    <property type="match status" value="1"/>
</dbReference>
<dbReference type="NCBIfam" id="TIGR00275">
    <property type="entry name" value="aminoacetone oxidase family FAD-binding enzyme"/>
    <property type="match status" value="1"/>
</dbReference>
<evidence type="ECO:0000313" key="7">
    <source>
        <dbReference type="Proteomes" id="UP001197770"/>
    </source>
</evidence>
<sequence>MKVDVLVLGGGAAGFFSAINCSQLSPDLSVAILERGAEVLEKVRISGGGRCNLTHAVFEPKPLTEYYPRGKRELLGPFHSFMTGDTMQWFENLGVDLKIEDDGRVFPVSNSSQTVIDCFLNQAEQLGIAIFKKATVLKIEKQGLLWRVTTKNQSFEARVVIVATGSNPKILQMLGVMGFDIVPQVPSLFTFNITDTRIKDLAGLSTDAVVSLLDLDEKYLDIENSAVGKEGARGPVLVTHWGLSGPGILKLSAWGARSLKNLNYEFKIKINWLPDFSKQQVFDLLNRYRLKLAKQNLFKYTPFNLPKRLWQRLMTAAGISETQKWADLTSAEISALSEQLCSGIFRVSGKSTFKEEFVTAGGVDLKEVDFRTYESKKFEGLYLVGEVLNIDAVTGGFNFQNAWTGGFIAARDIAGKLVDVETS</sequence>
<dbReference type="InterPro" id="IPR036188">
    <property type="entry name" value="FAD/NAD-bd_sf"/>
</dbReference>
<keyword evidence="7" id="KW-1185">Reference proteome</keyword>
<dbReference type="PRINTS" id="PR00368">
    <property type="entry name" value="FADPNR"/>
</dbReference>
<evidence type="ECO:0000259" key="5">
    <source>
        <dbReference type="Pfam" id="PF22780"/>
    </source>
</evidence>
<dbReference type="PANTHER" id="PTHR42887:SF2">
    <property type="entry name" value="OS12G0638800 PROTEIN"/>
    <property type="match status" value="1"/>
</dbReference>
<dbReference type="InterPro" id="IPR004792">
    <property type="entry name" value="BaiN-like"/>
</dbReference>
<reference evidence="6 7" key="1">
    <citation type="submission" date="2021-11" db="EMBL/GenBank/DDBJ databases">
        <title>Seasonal and diel survey of microbial diversity of the Tyrrhenian coast.</title>
        <authorList>
            <person name="Gattoni G."/>
            <person name="Corral P."/>
        </authorList>
    </citation>
    <scope>NUCLEOTIDE SEQUENCE [LARGE SCALE GENOMIC DNA]</scope>
    <source>
        <strain evidence="6 7">Mr9</strain>
    </source>
</reference>
<evidence type="ECO:0000313" key="6">
    <source>
        <dbReference type="EMBL" id="MCC4212921.1"/>
    </source>
</evidence>
<keyword evidence="3" id="KW-0274">FAD</keyword>
<dbReference type="EMBL" id="JAJGMW010000010">
    <property type="protein sequence ID" value="MCC4212921.1"/>
    <property type="molecule type" value="Genomic_DNA"/>
</dbReference>
<gene>
    <name evidence="6" type="ORF">LLW17_09345</name>
</gene>
<evidence type="ECO:0000256" key="3">
    <source>
        <dbReference type="ARBA" id="ARBA00022827"/>
    </source>
</evidence>
<comment type="cofactor">
    <cofactor evidence="1">
        <name>FAD</name>
        <dbReference type="ChEBI" id="CHEBI:57692"/>
    </cofactor>
</comment>
<feature type="domain" description="RsdA/BaiN/AoA(So)-like Rossmann fold-like" evidence="4">
    <location>
        <begin position="4"/>
        <end position="411"/>
    </location>
</feature>
<name>A0ABS8GSY8_9FLAO</name>
<dbReference type="Pfam" id="PF03486">
    <property type="entry name" value="HI0933_like"/>
    <property type="match status" value="1"/>
</dbReference>
<dbReference type="Pfam" id="PF22780">
    <property type="entry name" value="HI0933_like_1st"/>
    <property type="match status" value="1"/>
</dbReference>
<dbReference type="Gene3D" id="1.10.8.260">
    <property type="entry name" value="HI0933 insert domain-like"/>
    <property type="match status" value="1"/>
</dbReference>
<proteinExistence type="predicted"/>
<dbReference type="PRINTS" id="PR00411">
    <property type="entry name" value="PNDRDTASEI"/>
</dbReference>
<dbReference type="SUPFAM" id="SSF160996">
    <property type="entry name" value="HI0933 insert domain-like"/>
    <property type="match status" value="1"/>
</dbReference>
<dbReference type="InterPro" id="IPR055178">
    <property type="entry name" value="RsdA/BaiN/AoA(So)-like_dom"/>
</dbReference>